<proteinExistence type="predicted"/>
<dbReference type="InterPro" id="IPR009783">
    <property type="entry name" value="DUF1348"/>
</dbReference>
<evidence type="ECO:0000313" key="2">
    <source>
        <dbReference type="Proteomes" id="UP001491310"/>
    </source>
</evidence>
<dbReference type="Proteomes" id="UP001491310">
    <property type="component" value="Unassembled WGS sequence"/>
</dbReference>
<dbReference type="SUPFAM" id="SSF54427">
    <property type="entry name" value="NTF2-like"/>
    <property type="match status" value="1"/>
</dbReference>
<sequence length="152" mass="18018">MSTSASEEPIKYPIPPFTEETALQKTRAAQDAWNTRDHNKVPFSYTPDCEWHVSEKFFSGREAITAFLKAKWEEELDYRLVKELWSYSGNRIAVRFEYEYHDEAGKWFRAHGNENWEFNDRGLMQIRDACINKVPIEQSVRRLKGWEVHDGK</sequence>
<dbReference type="PANTHER" id="PTHR31757">
    <property type="entry name" value="SLL0781 PROTEIN"/>
    <property type="match status" value="1"/>
</dbReference>
<dbReference type="Gene3D" id="3.10.450.50">
    <property type="match status" value="1"/>
</dbReference>
<dbReference type="PANTHER" id="PTHR31757:SF0">
    <property type="entry name" value="SLL0781 PROTEIN"/>
    <property type="match status" value="1"/>
</dbReference>
<evidence type="ECO:0000313" key="1">
    <source>
        <dbReference type="EMBL" id="KAK9901356.1"/>
    </source>
</evidence>
<gene>
    <name evidence="1" type="ORF">WJX75_008297</name>
</gene>
<protein>
    <recommendedName>
        <fullName evidence="3">DUF1348-domain-containing protein</fullName>
    </recommendedName>
</protein>
<name>A0ABR2YB36_9CHLO</name>
<keyword evidence="2" id="KW-1185">Reference proteome</keyword>
<organism evidence="1 2">
    <name type="scientific">Coccomyxa subellipsoidea</name>
    <dbReference type="NCBI Taxonomy" id="248742"/>
    <lineage>
        <taxon>Eukaryota</taxon>
        <taxon>Viridiplantae</taxon>
        <taxon>Chlorophyta</taxon>
        <taxon>core chlorophytes</taxon>
        <taxon>Trebouxiophyceae</taxon>
        <taxon>Trebouxiophyceae incertae sedis</taxon>
        <taxon>Coccomyxaceae</taxon>
        <taxon>Coccomyxa</taxon>
    </lineage>
</organism>
<dbReference type="EMBL" id="JALJOT010000018">
    <property type="protein sequence ID" value="KAK9901356.1"/>
    <property type="molecule type" value="Genomic_DNA"/>
</dbReference>
<dbReference type="Pfam" id="PF07080">
    <property type="entry name" value="DUF1348"/>
    <property type="match status" value="1"/>
</dbReference>
<comment type="caution">
    <text evidence="1">The sequence shown here is derived from an EMBL/GenBank/DDBJ whole genome shotgun (WGS) entry which is preliminary data.</text>
</comment>
<accession>A0ABR2YB36</accession>
<reference evidence="1 2" key="1">
    <citation type="journal article" date="2024" name="Nat. Commun.">
        <title>Phylogenomics reveals the evolutionary origins of lichenization in chlorophyte algae.</title>
        <authorList>
            <person name="Puginier C."/>
            <person name="Libourel C."/>
            <person name="Otte J."/>
            <person name="Skaloud P."/>
            <person name="Haon M."/>
            <person name="Grisel S."/>
            <person name="Petersen M."/>
            <person name="Berrin J.G."/>
            <person name="Delaux P.M."/>
            <person name="Dal Grande F."/>
            <person name="Keller J."/>
        </authorList>
    </citation>
    <scope>NUCLEOTIDE SEQUENCE [LARGE SCALE GENOMIC DNA]</scope>
    <source>
        <strain evidence="1 2">SAG 216-7</strain>
    </source>
</reference>
<dbReference type="InterPro" id="IPR032710">
    <property type="entry name" value="NTF2-like_dom_sf"/>
</dbReference>
<evidence type="ECO:0008006" key="3">
    <source>
        <dbReference type="Google" id="ProtNLM"/>
    </source>
</evidence>